<evidence type="ECO:0000313" key="1">
    <source>
        <dbReference type="EMBL" id="OAA49339.1"/>
    </source>
</evidence>
<keyword evidence="2" id="KW-1185">Reference proteome</keyword>
<comment type="caution">
    <text evidence="1">The sequence shown here is derived from an EMBL/GenBank/DDBJ whole genome shotgun (WGS) entry which is preliminary data.</text>
</comment>
<sequence length="338" mass="37777">MLSNDCFPVSHLTKTPYLVARSSTREEVEMRSSVRRLPPPTFIQQHAMLMRSLPQRIIRQHKLISTMRLVLDFDGTITQKDTIGELAQAAISLQRRRTGQDFQPVWNHAVQAYLKDYESYESNFSPPESLRKDMKAEMRFLKGLKDAEEASLSRVSASALFAGLQRDDLFQMGVEAVASGRVSKTEGFDEFLLSAGEKGLKMDITSVNWSKAFIEGILHPQHLPVAANEISENGEIQGPQHVGSRITTSPDKLNALRHITQTDHEPVLYLGDSTTDIECLLYSHGVIIARDAESALLTTLSRIGVDVPHIGNLQNLTHARLFWARDFLEVLASGALDQ</sequence>
<evidence type="ECO:0000313" key="2">
    <source>
        <dbReference type="Proteomes" id="UP000243498"/>
    </source>
</evidence>
<dbReference type="InterPro" id="IPR036412">
    <property type="entry name" value="HAD-like_sf"/>
</dbReference>
<organism evidence="1 2">
    <name type="scientific">Metarhizium rileyi (strain RCEF 4871)</name>
    <name type="common">Nomuraea rileyi</name>
    <dbReference type="NCBI Taxonomy" id="1649241"/>
    <lineage>
        <taxon>Eukaryota</taxon>
        <taxon>Fungi</taxon>
        <taxon>Dikarya</taxon>
        <taxon>Ascomycota</taxon>
        <taxon>Pezizomycotina</taxon>
        <taxon>Sordariomycetes</taxon>
        <taxon>Hypocreomycetidae</taxon>
        <taxon>Hypocreales</taxon>
        <taxon>Clavicipitaceae</taxon>
        <taxon>Metarhizium</taxon>
    </lineage>
</organism>
<gene>
    <name evidence="1" type="ORF">NOR_01262</name>
</gene>
<dbReference type="SUPFAM" id="SSF56784">
    <property type="entry name" value="HAD-like"/>
    <property type="match status" value="1"/>
</dbReference>
<dbReference type="OMA" id="STTDMEC"/>
<reference evidence="1 2" key="1">
    <citation type="journal article" date="2016" name="Genome Biol. Evol.">
        <title>Divergent and convergent evolution of fungal pathogenicity.</title>
        <authorList>
            <person name="Shang Y."/>
            <person name="Xiao G."/>
            <person name="Zheng P."/>
            <person name="Cen K."/>
            <person name="Zhan S."/>
            <person name="Wang C."/>
        </authorList>
    </citation>
    <scope>NUCLEOTIDE SEQUENCE [LARGE SCALE GENOMIC DNA]</scope>
    <source>
        <strain evidence="1 2">RCEF 4871</strain>
    </source>
</reference>
<dbReference type="Gene3D" id="3.40.50.1000">
    <property type="entry name" value="HAD superfamily/HAD-like"/>
    <property type="match status" value="1"/>
</dbReference>
<accession>A0A167IQX2</accession>
<dbReference type="Proteomes" id="UP000243498">
    <property type="component" value="Unassembled WGS sequence"/>
</dbReference>
<dbReference type="InterPro" id="IPR023214">
    <property type="entry name" value="HAD_sf"/>
</dbReference>
<dbReference type="EMBL" id="AZHC01000003">
    <property type="protein sequence ID" value="OAA49339.1"/>
    <property type="molecule type" value="Genomic_DNA"/>
</dbReference>
<dbReference type="InterPro" id="IPR050849">
    <property type="entry name" value="HAD-like_hydrolase_phosphatase"/>
</dbReference>
<dbReference type="PANTHER" id="PTHR28181:SF1">
    <property type="entry name" value="COLD TOLERANCE PROTEIN 1"/>
    <property type="match status" value="1"/>
</dbReference>
<name>A0A167IQX2_METRR</name>
<dbReference type="OrthoDB" id="10255128at2759"/>
<dbReference type="PANTHER" id="PTHR28181">
    <property type="entry name" value="UPF0655 PROTEIN YCR015C"/>
    <property type="match status" value="1"/>
</dbReference>
<dbReference type="AlphaFoldDB" id="A0A167IQX2"/>
<proteinExistence type="predicted"/>
<protein>
    <submittedName>
        <fullName evidence="1">HAD-like domain protein</fullName>
    </submittedName>
</protein>
<dbReference type="STRING" id="1081105.A0A167IQX2"/>